<dbReference type="EMBL" id="PVUH01000023">
    <property type="protein sequence ID" value="PRW85790.1"/>
    <property type="molecule type" value="Genomic_DNA"/>
</dbReference>
<feature type="domain" description="VOC" evidence="2">
    <location>
        <begin position="5"/>
        <end position="145"/>
    </location>
</feature>
<evidence type="ECO:0000259" key="2">
    <source>
        <dbReference type="PROSITE" id="PS51819"/>
    </source>
</evidence>
<proteinExistence type="predicted"/>
<dbReference type="InterPro" id="IPR004360">
    <property type="entry name" value="Glyas_Fos-R_dOase_dom"/>
</dbReference>
<gene>
    <name evidence="3" type="ORF">C7A10_26290</name>
</gene>
<dbReference type="InterPro" id="IPR051785">
    <property type="entry name" value="MMCE/EMCE_epimerase"/>
</dbReference>
<dbReference type="GO" id="GO:0004493">
    <property type="term" value="F:methylmalonyl-CoA epimerase activity"/>
    <property type="evidence" value="ECO:0007669"/>
    <property type="project" value="TreeGrafter"/>
</dbReference>
<dbReference type="Proteomes" id="UP000239731">
    <property type="component" value="Unassembled WGS sequence"/>
</dbReference>
<sequence length="161" mass="17798">MSVKMLVPMEVGICCVDLPALSRFYQDVLGFTFVAQVQMPASAAQQVGLSEGGYSVMRLQTPYGERIKLLAPERTPTHHEQGLILDRQNASYLTFIVEDISSLVNELKNAGASFFAGDVPIQLRPDVKALFCRDPEGNVLELVEYADIAAYRPDLFNDRSA</sequence>
<dbReference type="AlphaFoldDB" id="A0A2T0HRR8"/>
<dbReference type="PROSITE" id="PS51819">
    <property type="entry name" value="VOC"/>
    <property type="match status" value="1"/>
</dbReference>
<evidence type="ECO:0000256" key="1">
    <source>
        <dbReference type="ARBA" id="ARBA00022723"/>
    </source>
</evidence>
<evidence type="ECO:0000313" key="3">
    <source>
        <dbReference type="EMBL" id="PRW85790.1"/>
    </source>
</evidence>
<dbReference type="PANTHER" id="PTHR43048">
    <property type="entry name" value="METHYLMALONYL-COA EPIMERASE"/>
    <property type="match status" value="1"/>
</dbReference>
<organism evidence="3 4">
    <name type="scientific">Pseudomonas fluorescens</name>
    <dbReference type="NCBI Taxonomy" id="294"/>
    <lineage>
        <taxon>Bacteria</taxon>
        <taxon>Pseudomonadati</taxon>
        <taxon>Pseudomonadota</taxon>
        <taxon>Gammaproteobacteria</taxon>
        <taxon>Pseudomonadales</taxon>
        <taxon>Pseudomonadaceae</taxon>
        <taxon>Pseudomonas</taxon>
    </lineage>
</organism>
<name>A0A2T0HRR8_PSEFL</name>
<keyword evidence="3" id="KW-0223">Dioxygenase</keyword>
<dbReference type="Pfam" id="PF00903">
    <property type="entry name" value="Glyoxalase"/>
    <property type="match status" value="1"/>
</dbReference>
<protein>
    <submittedName>
        <fullName evidence="3">Glyoxalase/bleomycin resistance/extradiol dioxygenase family protein</fullName>
    </submittedName>
</protein>
<dbReference type="GO" id="GO:0046872">
    <property type="term" value="F:metal ion binding"/>
    <property type="evidence" value="ECO:0007669"/>
    <property type="project" value="UniProtKB-KW"/>
</dbReference>
<dbReference type="InterPro" id="IPR029068">
    <property type="entry name" value="Glyas_Bleomycin-R_OHBP_Dase"/>
</dbReference>
<keyword evidence="1" id="KW-0479">Metal-binding</keyword>
<dbReference type="RefSeq" id="WP_054895865.1">
    <property type="nucleotide sequence ID" value="NZ_PVUH01000023.1"/>
</dbReference>
<dbReference type="PANTHER" id="PTHR43048:SF3">
    <property type="entry name" value="METHYLMALONYL-COA EPIMERASE, MITOCHONDRIAL"/>
    <property type="match status" value="1"/>
</dbReference>
<dbReference type="GO" id="GO:0051213">
    <property type="term" value="F:dioxygenase activity"/>
    <property type="evidence" value="ECO:0007669"/>
    <property type="project" value="UniProtKB-KW"/>
</dbReference>
<dbReference type="GO" id="GO:0046491">
    <property type="term" value="P:L-methylmalonyl-CoA metabolic process"/>
    <property type="evidence" value="ECO:0007669"/>
    <property type="project" value="TreeGrafter"/>
</dbReference>
<reference evidence="3 4" key="1">
    <citation type="submission" date="2018-03" db="EMBL/GenBank/DDBJ databases">
        <title>Blue discolouration in mozzarella cheese caused by Pseudomonas fluorescens.</title>
        <authorList>
            <person name="Chiesa F."/>
            <person name="Dalmasso A."/>
            <person name="Lomonaco S."/>
        </authorList>
    </citation>
    <scope>NUCLEOTIDE SEQUENCE [LARGE SCALE GENOMIC DNA]</scope>
    <source>
        <strain evidence="3 4">11293</strain>
    </source>
</reference>
<evidence type="ECO:0000313" key="4">
    <source>
        <dbReference type="Proteomes" id="UP000239731"/>
    </source>
</evidence>
<comment type="caution">
    <text evidence="3">The sequence shown here is derived from an EMBL/GenBank/DDBJ whole genome shotgun (WGS) entry which is preliminary data.</text>
</comment>
<accession>A0A2T0HRR8</accession>
<keyword evidence="3" id="KW-0560">Oxidoreductase</keyword>
<dbReference type="Gene3D" id="3.10.180.10">
    <property type="entry name" value="2,3-Dihydroxybiphenyl 1,2-Dioxygenase, domain 1"/>
    <property type="match status" value="1"/>
</dbReference>
<dbReference type="SUPFAM" id="SSF54593">
    <property type="entry name" value="Glyoxalase/Bleomycin resistance protein/Dihydroxybiphenyl dioxygenase"/>
    <property type="match status" value="1"/>
</dbReference>
<dbReference type="InterPro" id="IPR037523">
    <property type="entry name" value="VOC_core"/>
</dbReference>